<evidence type="ECO:0000313" key="2">
    <source>
        <dbReference type="Proteomes" id="UP000483839"/>
    </source>
</evidence>
<dbReference type="RefSeq" id="WP_154617781.1">
    <property type="nucleotide sequence ID" value="NZ_JBJURF010000003.1"/>
</dbReference>
<accession>A0A6L6GBH7</accession>
<reference evidence="1 2" key="1">
    <citation type="submission" date="2019-11" db="EMBL/GenBank/DDBJ databases">
        <title>Streptococcus uberis isolated from clinical mastitis cases on a southeastern Queensland dairy.</title>
        <authorList>
            <person name="Workentine M.L."/>
            <person name="Price R."/>
            <person name="Olchowy T."/>
        </authorList>
    </citation>
    <scope>NUCLEOTIDE SEQUENCE [LARGE SCALE GENOMIC DNA]</scope>
    <source>
        <strain evidence="1 2">OLC4459-A17</strain>
    </source>
</reference>
<gene>
    <name evidence="1" type="ORF">GKS16_10010</name>
</gene>
<dbReference type="Proteomes" id="UP000483839">
    <property type="component" value="Unassembled WGS sequence"/>
</dbReference>
<name>A0A6L6GBH7_STRUB</name>
<dbReference type="EMBL" id="WLXI01000065">
    <property type="protein sequence ID" value="MTD02600.1"/>
    <property type="molecule type" value="Genomic_DNA"/>
</dbReference>
<organism evidence="1 2">
    <name type="scientific">Streptococcus uberis</name>
    <dbReference type="NCBI Taxonomy" id="1349"/>
    <lineage>
        <taxon>Bacteria</taxon>
        <taxon>Bacillati</taxon>
        <taxon>Bacillota</taxon>
        <taxon>Bacilli</taxon>
        <taxon>Lactobacillales</taxon>
        <taxon>Streptococcaceae</taxon>
        <taxon>Streptococcus</taxon>
    </lineage>
</organism>
<dbReference type="AlphaFoldDB" id="A0A6L6GBH7"/>
<comment type="caution">
    <text evidence="1">The sequence shown here is derived from an EMBL/GenBank/DDBJ whole genome shotgun (WGS) entry which is preliminary data.</text>
</comment>
<protein>
    <recommendedName>
        <fullName evidence="3">Repressor</fullName>
    </recommendedName>
</protein>
<evidence type="ECO:0000313" key="1">
    <source>
        <dbReference type="EMBL" id="MTD02600.1"/>
    </source>
</evidence>
<proteinExistence type="predicted"/>
<evidence type="ECO:0008006" key="3">
    <source>
        <dbReference type="Google" id="ProtNLM"/>
    </source>
</evidence>
<sequence length="61" mass="6819">MEITQDQARAIRRKQADLQLTAKATALQIGITPHTYAKVATGGNVKNTIYIKAMQWLAKDY</sequence>